<dbReference type="PRINTS" id="PR02008">
    <property type="entry name" value="RCMTFAMILY"/>
</dbReference>
<reference evidence="16 17" key="1">
    <citation type="submission" date="2019-03" db="EMBL/GenBank/DDBJ databases">
        <title>Genomic Encyclopedia of Type Strains, Phase IV (KMG-IV): sequencing the most valuable type-strain genomes for metagenomic binning, comparative biology and taxonomic classification.</title>
        <authorList>
            <person name="Goeker M."/>
        </authorList>
    </citation>
    <scope>NUCLEOTIDE SEQUENCE [LARGE SCALE GENOMIC DNA]</scope>
    <source>
        <strain evidence="16 17">DSM 25894</strain>
    </source>
</reference>
<feature type="binding site" evidence="14">
    <location>
        <begin position="256"/>
        <end position="262"/>
    </location>
    <ligand>
        <name>S-adenosyl-L-methionine</name>
        <dbReference type="ChEBI" id="CHEBI:59789"/>
    </ligand>
</feature>
<evidence type="ECO:0000256" key="9">
    <source>
        <dbReference type="ARBA" id="ARBA00022691"/>
    </source>
</evidence>
<feature type="binding site" evidence="14">
    <location>
        <position position="307"/>
    </location>
    <ligand>
        <name>S-adenosyl-L-methionine</name>
        <dbReference type="ChEBI" id="CHEBI:59789"/>
    </ligand>
</feature>
<dbReference type="InterPro" id="IPR049560">
    <property type="entry name" value="MeTrfase_RsmB-F_NOP2_cat"/>
</dbReference>
<feature type="active site" description="Nucleophile" evidence="14">
    <location>
        <position position="379"/>
    </location>
</feature>
<protein>
    <recommendedName>
        <fullName evidence="4">16S rRNA (cytosine(967)-C(5))-methyltransferase</fullName>
        <ecNumber evidence="4">2.1.1.176</ecNumber>
    </recommendedName>
    <alternativeName>
        <fullName evidence="11">16S rRNA m5C967 methyltransferase</fullName>
    </alternativeName>
    <alternativeName>
        <fullName evidence="12">rRNA (cytosine-C(5)-)-methyltransferase RsmB</fullName>
    </alternativeName>
</protein>
<evidence type="ECO:0000256" key="13">
    <source>
        <dbReference type="ARBA" id="ARBA00047283"/>
    </source>
</evidence>
<dbReference type="Pfam" id="PF01189">
    <property type="entry name" value="Methyltr_RsmB-F"/>
    <property type="match status" value="1"/>
</dbReference>
<dbReference type="InterPro" id="IPR035926">
    <property type="entry name" value="NusB-like_sf"/>
</dbReference>
<feature type="binding site" evidence="14">
    <location>
        <position position="326"/>
    </location>
    <ligand>
        <name>S-adenosyl-L-methionine</name>
        <dbReference type="ChEBI" id="CHEBI:59789"/>
    </ligand>
</feature>
<evidence type="ECO:0000259" key="15">
    <source>
        <dbReference type="PROSITE" id="PS51686"/>
    </source>
</evidence>
<dbReference type="FunFam" id="1.10.940.10:FF:000006">
    <property type="entry name" value="16S rRNA (Cytosine(967)-C(5))-methyltransferase RsmB"/>
    <property type="match status" value="1"/>
</dbReference>
<evidence type="ECO:0000256" key="2">
    <source>
        <dbReference type="ARBA" id="ARBA00004496"/>
    </source>
</evidence>
<evidence type="ECO:0000256" key="11">
    <source>
        <dbReference type="ARBA" id="ARBA00030399"/>
    </source>
</evidence>
<dbReference type="GO" id="GO:0003723">
    <property type="term" value="F:RNA binding"/>
    <property type="evidence" value="ECO:0007669"/>
    <property type="project" value="UniProtKB-UniRule"/>
</dbReference>
<evidence type="ECO:0000313" key="16">
    <source>
        <dbReference type="EMBL" id="TCT26823.1"/>
    </source>
</evidence>
<proteinExistence type="inferred from homology"/>
<feature type="domain" description="SAM-dependent MTase RsmB/NOP-type" evidence="15">
    <location>
        <begin position="168"/>
        <end position="445"/>
    </location>
</feature>
<dbReference type="Gene3D" id="3.30.70.1170">
    <property type="entry name" value="Sun protein, domain 3"/>
    <property type="match status" value="1"/>
</dbReference>
<keyword evidence="8 14" id="KW-0808">Transferase</keyword>
<dbReference type="PROSITE" id="PS01153">
    <property type="entry name" value="NOL1_NOP2_SUN"/>
    <property type="match status" value="1"/>
</dbReference>
<dbReference type="InterPro" id="IPR001678">
    <property type="entry name" value="MeTrfase_RsmB-F_NOP2_dom"/>
</dbReference>
<dbReference type="InterPro" id="IPR023267">
    <property type="entry name" value="RCMT"/>
</dbReference>
<dbReference type="NCBIfam" id="NF011494">
    <property type="entry name" value="PRK14902.1"/>
    <property type="match status" value="1"/>
</dbReference>
<keyword evidence="17" id="KW-1185">Reference proteome</keyword>
<comment type="similarity">
    <text evidence="3 14">Belongs to the class I-like SAM-binding methyltransferase superfamily. RsmB/NOP family.</text>
</comment>
<dbReference type="NCBIfam" id="TIGR00563">
    <property type="entry name" value="rsmB"/>
    <property type="match status" value="1"/>
</dbReference>
<dbReference type="InterPro" id="IPR018314">
    <property type="entry name" value="RsmB/NOL1/NOP2-like_CS"/>
</dbReference>
<name>A0A4R3NCW3_9BACI</name>
<accession>A0A4R3NCW3</accession>
<dbReference type="Gene3D" id="1.10.940.10">
    <property type="entry name" value="NusB-like"/>
    <property type="match status" value="1"/>
</dbReference>
<keyword evidence="7 14" id="KW-0489">Methyltransferase</keyword>
<dbReference type="OrthoDB" id="9810297at2"/>
<dbReference type="GO" id="GO:0005737">
    <property type="term" value="C:cytoplasm"/>
    <property type="evidence" value="ECO:0007669"/>
    <property type="project" value="UniProtKB-SubCell"/>
</dbReference>
<dbReference type="FunFam" id="3.40.50.150:FF:000022">
    <property type="entry name" value="Ribosomal RNA small subunit methyltransferase B"/>
    <property type="match status" value="1"/>
</dbReference>
<evidence type="ECO:0000256" key="1">
    <source>
        <dbReference type="ARBA" id="ARBA00002724"/>
    </source>
</evidence>
<evidence type="ECO:0000313" key="17">
    <source>
        <dbReference type="Proteomes" id="UP000294650"/>
    </source>
</evidence>
<dbReference type="InterPro" id="IPR029063">
    <property type="entry name" value="SAM-dependent_MTases_sf"/>
</dbReference>
<evidence type="ECO:0000256" key="10">
    <source>
        <dbReference type="ARBA" id="ARBA00022884"/>
    </source>
</evidence>
<evidence type="ECO:0000256" key="5">
    <source>
        <dbReference type="ARBA" id="ARBA00022490"/>
    </source>
</evidence>
<dbReference type="Pfam" id="PF22458">
    <property type="entry name" value="RsmF-B_ferredox"/>
    <property type="match status" value="1"/>
</dbReference>
<keyword evidence="5" id="KW-0963">Cytoplasm</keyword>
<comment type="caution">
    <text evidence="16">The sequence shown here is derived from an EMBL/GenBank/DDBJ whole genome shotgun (WGS) entry which is preliminary data.</text>
</comment>
<comment type="function">
    <text evidence="1">Specifically methylates the cytosine at position 967 (m5C967) of 16S rRNA.</text>
</comment>
<evidence type="ECO:0000256" key="3">
    <source>
        <dbReference type="ARBA" id="ARBA00007494"/>
    </source>
</evidence>
<feature type="binding site" evidence="14">
    <location>
        <position position="280"/>
    </location>
    <ligand>
        <name>S-adenosyl-L-methionine</name>
        <dbReference type="ChEBI" id="CHEBI:59789"/>
    </ligand>
</feature>
<dbReference type="Proteomes" id="UP000294650">
    <property type="component" value="Unassembled WGS sequence"/>
</dbReference>
<keyword evidence="6" id="KW-0698">rRNA processing</keyword>
<keyword evidence="9 14" id="KW-0949">S-adenosyl-L-methionine</keyword>
<comment type="catalytic activity">
    <reaction evidence="13">
        <text>cytidine(967) in 16S rRNA + S-adenosyl-L-methionine = 5-methylcytidine(967) in 16S rRNA + S-adenosyl-L-homocysteine + H(+)</text>
        <dbReference type="Rhea" id="RHEA:42748"/>
        <dbReference type="Rhea" id="RHEA-COMP:10219"/>
        <dbReference type="Rhea" id="RHEA-COMP:10220"/>
        <dbReference type="ChEBI" id="CHEBI:15378"/>
        <dbReference type="ChEBI" id="CHEBI:57856"/>
        <dbReference type="ChEBI" id="CHEBI:59789"/>
        <dbReference type="ChEBI" id="CHEBI:74483"/>
        <dbReference type="ChEBI" id="CHEBI:82748"/>
        <dbReference type="EC" id="2.1.1.176"/>
    </reaction>
</comment>
<dbReference type="PROSITE" id="PS51686">
    <property type="entry name" value="SAM_MT_RSMB_NOP"/>
    <property type="match status" value="1"/>
</dbReference>
<dbReference type="SUPFAM" id="SSF53335">
    <property type="entry name" value="S-adenosyl-L-methionine-dependent methyltransferases"/>
    <property type="match status" value="1"/>
</dbReference>
<evidence type="ECO:0000256" key="4">
    <source>
        <dbReference type="ARBA" id="ARBA00012140"/>
    </source>
</evidence>
<dbReference type="SUPFAM" id="SSF48013">
    <property type="entry name" value="NusB-like"/>
    <property type="match status" value="1"/>
</dbReference>
<dbReference type="InterPro" id="IPR004573">
    <property type="entry name" value="rRNA_ssu_MeTfrase_B"/>
</dbReference>
<dbReference type="InterPro" id="IPR006027">
    <property type="entry name" value="NusB_RsmB_TIM44"/>
</dbReference>
<evidence type="ECO:0000256" key="14">
    <source>
        <dbReference type="PROSITE-ProRule" id="PRU01023"/>
    </source>
</evidence>
<dbReference type="EC" id="2.1.1.176" evidence="4"/>
<dbReference type="Gene3D" id="3.40.50.150">
    <property type="entry name" value="Vaccinia Virus protein VP39"/>
    <property type="match status" value="1"/>
</dbReference>
<dbReference type="EMBL" id="SMAN01000001">
    <property type="protein sequence ID" value="TCT26823.1"/>
    <property type="molecule type" value="Genomic_DNA"/>
</dbReference>
<dbReference type="AlphaFoldDB" id="A0A4R3NCW3"/>
<keyword evidence="10 14" id="KW-0694">RNA-binding</keyword>
<evidence type="ECO:0000256" key="12">
    <source>
        <dbReference type="ARBA" id="ARBA00031088"/>
    </source>
</evidence>
<gene>
    <name evidence="16" type="ORF">EDD68_101176</name>
</gene>
<sequence>MGEQQVRRTALELLVRISEGGGFSHILLHQTIENGSFSSKDAGLLTELVYGTMQRKMTIDYYLDSFVKRKTSPWVNWLLSMAVYQMVFLDRVPDHAVIYESVEIAKKKGHKGIASFVNGVLRNIQRKGLPSLDDIQDPIKRLSIETSHPEWLVRRFVRWYGMEITRKMCQKNLEHKKVSVRIQPLKADRDEIIHILKKDGIIGTASRISSQGIVIQKGNVIHHPLFEHTLTVQDESSMLVGEMVDAKPGMTVLDACSAPGGKTTHIAEKMQNQGKLYAYDLHPKKAKLVEEKARALDLTIVEAKGADSRNLEPFHSPETFDRILLDAPCSGLGVLRSKPEIKYQKTSEDIRQLKTVQKELLQSISPLLKKGGKLVYSTCTVDREENEQMVEWFLNHYPDFEVDPDFSRDLPEVCQRLPGLSKWGLQLFPHDLDTDGFFLTRLRKKGV</sequence>
<organism evidence="16 17">
    <name type="scientific">Melghiribacillus thermohalophilus</name>
    <dbReference type="NCBI Taxonomy" id="1324956"/>
    <lineage>
        <taxon>Bacteria</taxon>
        <taxon>Bacillati</taxon>
        <taxon>Bacillota</taxon>
        <taxon>Bacilli</taxon>
        <taxon>Bacillales</taxon>
        <taxon>Bacillaceae</taxon>
        <taxon>Melghiribacillus</taxon>
    </lineage>
</organism>
<dbReference type="RefSeq" id="WP_132370188.1">
    <property type="nucleotide sequence ID" value="NZ_SMAN01000001.1"/>
</dbReference>
<dbReference type="CDD" id="cd02440">
    <property type="entry name" value="AdoMet_MTases"/>
    <property type="match status" value="1"/>
</dbReference>
<evidence type="ECO:0000256" key="6">
    <source>
        <dbReference type="ARBA" id="ARBA00022552"/>
    </source>
</evidence>
<dbReference type="PANTHER" id="PTHR22807:SF53">
    <property type="entry name" value="RIBOSOMAL RNA SMALL SUBUNIT METHYLTRANSFERASE B-RELATED"/>
    <property type="match status" value="1"/>
</dbReference>
<comment type="subcellular location">
    <subcellularLocation>
        <location evidence="2">Cytoplasm</location>
    </subcellularLocation>
</comment>
<dbReference type="Pfam" id="PF01029">
    <property type="entry name" value="NusB"/>
    <property type="match status" value="1"/>
</dbReference>
<dbReference type="PANTHER" id="PTHR22807">
    <property type="entry name" value="NOP2 YEAST -RELATED NOL1/NOP2/FMU SUN DOMAIN-CONTAINING"/>
    <property type="match status" value="1"/>
</dbReference>
<evidence type="ECO:0000256" key="7">
    <source>
        <dbReference type="ARBA" id="ARBA00022603"/>
    </source>
</evidence>
<dbReference type="InterPro" id="IPR054728">
    <property type="entry name" value="RsmB-like_ferredoxin"/>
</dbReference>
<dbReference type="GO" id="GO:0006355">
    <property type="term" value="P:regulation of DNA-templated transcription"/>
    <property type="evidence" value="ECO:0007669"/>
    <property type="project" value="InterPro"/>
</dbReference>
<evidence type="ECO:0000256" key="8">
    <source>
        <dbReference type="ARBA" id="ARBA00022679"/>
    </source>
</evidence>
<dbReference type="GO" id="GO:0008649">
    <property type="term" value="F:rRNA methyltransferase activity"/>
    <property type="evidence" value="ECO:0007669"/>
    <property type="project" value="InterPro"/>
</dbReference>